<protein>
    <submittedName>
        <fullName evidence="1">Uncharacterized protein</fullName>
    </submittedName>
</protein>
<name>A0ABY4XDF2_9SPHN</name>
<evidence type="ECO:0000313" key="2">
    <source>
        <dbReference type="Proteomes" id="UP001056937"/>
    </source>
</evidence>
<reference evidence="1" key="1">
    <citation type="journal article" date="2022" name="Toxins">
        <title>Genomic Analysis of Sphingopyxis sp. USTB-05 for Biodegrading Cyanobacterial Hepatotoxins.</title>
        <authorList>
            <person name="Liu C."/>
            <person name="Xu Q."/>
            <person name="Zhao Z."/>
            <person name="Zhang H."/>
            <person name="Liu X."/>
            <person name="Yin C."/>
            <person name="Liu Y."/>
            <person name="Yan H."/>
        </authorList>
    </citation>
    <scope>NUCLEOTIDE SEQUENCE</scope>
    <source>
        <strain evidence="1">NBD5</strain>
    </source>
</reference>
<proteinExistence type="predicted"/>
<accession>A0ABY4XDF2</accession>
<gene>
    <name evidence="1" type="ORF">LHA26_17440</name>
</gene>
<organism evidence="1 2">
    <name type="scientific">Sphingomonas morindae</name>
    <dbReference type="NCBI Taxonomy" id="1541170"/>
    <lineage>
        <taxon>Bacteria</taxon>
        <taxon>Pseudomonadati</taxon>
        <taxon>Pseudomonadota</taxon>
        <taxon>Alphaproteobacteria</taxon>
        <taxon>Sphingomonadales</taxon>
        <taxon>Sphingomonadaceae</taxon>
        <taxon>Sphingomonas</taxon>
    </lineage>
</organism>
<keyword evidence="2" id="KW-1185">Reference proteome</keyword>
<evidence type="ECO:0000313" key="1">
    <source>
        <dbReference type="EMBL" id="USI74953.1"/>
    </source>
</evidence>
<dbReference type="RefSeq" id="WP_252168767.1">
    <property type="nucleotide sequence ID" value="NZ_CP084931.1"/>
</dbReference>
<sequence>MDYLPLVHRAWVHLRDEGGPILQSGTLGQMIRWMRGQSREDQARFFVSIQHRRELIPYAELERIAARTGSLGTRQPRLDLAA</sequence>
<dbReference type="Proteomes" id="UP001056937">
    <property type="component" value="Chromosome 2"/>
</dbReference>
<dbReference type="EMBL" id="CP084931">
    <property type="protein sequence ID" value="USI74953.1"/>
    <property type="molecule type" value="Genomic_DNA"/>
</dbReference>